<protein>
    <submittedName>
        <fullName evidence="3">Uncharacterized protein</fullName>
    </submittedName>
</protein>
<dbReference type="Proteomes" id="UP000183971">
    <property type="component" value="Unassembled WGS sequence"/>
</dbReference>
<evidence type="ECO:0000256" key="2">
    <source>
        <dbReference type="SAM" id="MobiDB-lite"/>
    </source>
</evidence>
<evidence type="ECO:0000313" key="3">
    <source>
        <dbReference type="EMBL" id="CZR40747.1"/>
    </source>
</evidence>
<evidence type="ECO:0000313" key="4">
    <source>
        <dbReference type="Proteomes" id="UP000183971"/>
    </source>
</evidence>
<evidence type="ECO:0000256" key="1">
    <source>
        <dbReference type="SAM" id="Coils"/>
    </source>
</evidence>
<feature type="compositionally biased region" description="Polar residues" evidence="2">
    <location>
        <begin position="127"/>
        <end position="138"/>
    </location>
</feature>
<dbReference type="AlphaFoldDB" id="A0A1L7VJJ3"/>
<organism evidence="3 4">
    <name type="scientific">Fusarium proliferatum (strain ET1)</name>
    <name type="common">Orchid endophyte fungus</name>
    <dbReference type="NCBI Taxonomy" id="1227346"/>
    <lineage>
        <taxon>Eukaryota</taxon>
        <taxon>Fungi</taxon>
        <taxon>Dikarya</taxon>
        <taxon>Ascomycota</taxon>
        <taxon>Pezizomycotina</taxon>
        <taxon>Sordariomycetes</taxon>
        <taxon>Hypocreomycetidae</taxon>
        <taxon>Hypocreales</taxon>
        <taxon>Nectriaceae</taxon>
        <taxon>Fusarium</taxon>
        <taxon>Fusarium fujikuroi species complex</taxon>
    </lineage>
</organism>
<dbReference type="RefSeq" id="XP_031081340.1">
    <property type="nucleotide sequence ID" value="XM_031231289.1"/>
</dbReference>
<gene>
    <name evidence="3" type="ORF">FPRO_10335</name>
</gene>
<dbReference type="VEuPathDB" id="FungiDB:FPRO_10335"/>
<accession>A0A1L7VJJ3</accession>
<feature type="coiled-coil region" evidence="1">
    <location>
        <begin position="8"/>
        <end position="35"/>
    </location>
</feature>
<dbReference type="GeneID" id="42055207"/>
<name>A0A1L7VJJ3_FUSPR</name>
<feature type="region of interest" description="Disordered" evidence="2">
    <location>
        <begin position="78"/>
        <end position="138"/>
    </location>
</feature>
<proteinExistence type="predicted"/>
<dbReference type="EMBL" id="FJOF01000005">
    <property type="protein sequence ID" value="CZR40747.1"/>
    <property type="molecule type" value="Genomic_DNA"/>
</dbReference>
<keyword evidence="4" id="KW-1185">Reference proteome</keyword>
<sequence length="191" mass="20984">MTSHEVVERALLDRIEELKAELRETKARYAALEIKARDDAKKLADIASIIRNGMPDRCGANDNPSDVENGRFESPAVAAEKSELGDALQAERSGQADLSDTLQEENKRPMQSAPAPAQTAELAPTPVQESAQPDVSFQQTESLASVMARMTEGAQLPRIQARYTIRVTPPFAGSLTARNESVWEDEDEFED</sequence>
<reference evidence="4" key="1">
    <citation type="journal article" date="2016" name="Genome Biol. Evol.">
        <title>Comparative 'omics' of the Fusarium fujikuroi species complex highlights differences in genetic potential and metabolite synthesis.</title>
        <authorList>
            <person name="Niehaus E.-M."/>
            <person name="Muensterkoetter M."/>
            <person name="Proctor R.H."/>
            <person name="Brown D.W."/>
            <person name="Sharon A."/>
            <person name="Idan Y."/>
            <person name="Oren-Young L."/>
            <person name="Sieber C.M."/>
            <person name="Novak O."/>
            <person name="Pencik A."/>
            <person name="Tarkowska D."/>
            <person name="Hromadova K."/>
            <person name="Freeman S."/>
            <person name="Maymon M."/>
            <person name="Elazar M."/>
            <person name="Youssef S.A."/>
            <person name="El-Shabrawy E.S.M."/>
            <person name="Shalaby A.B.A."/>
            <person name="Houterman P."/>
            <person name="Brock N.L."/>
            <person name="Burkhardt I."/>
            <person name="Tsavkelova E.A."/>
            <person name="Dickschat J.S."/>
            <person name="Galuszka P."/>
            <person name="Gueldener U."/>
            <person name="Tudzynski B."/>
        </authorList>
    </citation>
    <scope>NUCLEOTIDE SEQUENCE [LARGE SCALE GENOMIC DNA]</scope>
    <source>
        <strain evidence="4">ET1</strain>
    </source>
</reference>
<keyword evidence="1" id="KW-0175">Coiled coil</keyword>
<comment type="caution">
    <text evidence="3">The sequence shown here is derived from an EMBL/GenBank/DDBJ whole genome shotgun (WGS) entry which is preliminary data.</text>
</comment>